<dbReference type="Pfam" id="PF13424">
    <property type="entry name" value="TPR_12"/>
    <property type="match status" value="2"/>
</dbReference>
<feature type="region of interest" description="Disordered" evidence="7">
    <location>
        <begin position="216"/>
        <end position="235"/>
    </location>
</feature>
<proteinExistence type="predicted"/>
<dbReference type="PROSITE" id="PS50011">
    <property type="entry name" value="PROTEIN_KINASE_DOM"/>
    <property type="match status" value="1"/>
</dbReference>
<feature type="binding site" evidence="6">
    <location>
        <position position="97"/>
    </location>
    <ligand>
        <name>ATP</name>
        <dbReference type="ChEBI" id="CHEBI:30616"/>
    </ligand>
</feature>
<dbReference type="Pfam" id="PF00069">
    <property type="entry name" value="Pkinase"/>
    <property type="match status" value="1"/>
</dbReference>
<evidence type="ECO:0000256" key="2">
    <source>
        <dbReference type="ARBA" id="ARBA00022741"/>
    </source>
</evidence>
<dbReference type="Gene3D" id="1.25.40.10">
    <property type="entry name" value="Tetratricopeptide repeat domain"/>
    <property type="match status" value="2"/>
</dbReference>
<gene>
    <name evidence="9" type="ORF">DB30_01749</name>
</gene>
<dbReference type="CDD" id="cd14014">
    <property type="entry name" value="STKc_PknB_like"/>
    <property type="match status" value="1"/>
</dbReference>
<comment type="caution">
    <text evidence="9">The sequence shown here is derived from an EMBL/GenBank/DDBJ whole genome shotgun (WGS) entry which is preliminary data.</text>
</comment>
<dbReference type="Gene3D" id="3.30.200.20">
    <property type="entry name" value="Phosphorylase Kinase, domain 1"/>
    <property type="match status" value="1"/>
</dbReference>
<dbReference type="EMBL" id="JMCC02000140">
    <property type="protein sequence ID" value="KIG12273.1"/>
    <property type="molecule type" value="Genomic_DNA"/>
</dbReference>
<dbReference type="RefSeq" id="WP_165704111.1">
    <property type="nucleotide sequence ID" value="NZ_JMCC02000140.1"/>
</dbReference>
<dbReference type="InterPro" id="IPR008271">
    <property type="entry name" value="Ser/Thr_kinase_AS"/>
</dbReference>
<dbReference type="InterPro" id="IPR019734">
    <property type="entry name" value="TPR_rpt"/>
</dbReference>
<dbReference type="PROSITE" id="PS00107">
    <property type="entry name" value="PROTEIN_KINASE_ATP"/>
    <property type="match status" value="1"/>
</dbReference>
<keyword evidence="3" id="KW-0418">Kinase</keyword>
<dbReference type="Proteomes" id="UP000031599">
    <property type="component" value="Unassembled WGS sequence"/>
</dbReference>
<dbReference type="Gene3D" id="1.10.510.10">
    <property type="entry name" value="Transferase(Phosphotransferase) domain 1"/>
    <property type="match status" value="1"/>
</dbReference>
<dbReference type="SMART" id="SM00028">
    <property type="entry name" value="TPR"/>
    <property type="match status" value="5"/>
</dbReference>
<organism evidence="9 10">
    <name type="scientific">Enhygromyxa salina</name>
    <dbReference type="NCBI Taxonomy" id="215803"/>
    <lineage>
        <taxon>Bacteria</taxon>
        <taxon>Pseudomonadati</taxon>
        <taxon>Myxococcota</taxon>
        <taxon>Polyangia</taxon>
        <taxon>Nannocystales</taxon>
        <taxon>Nannocystaceae</taxon>
        <taxon>Enhygromyxa</taxon>
    </lineage>
</organism>
<keyword evidence="1" id="KW-0808">Transferase</keyword>
<dbReference type="InterPro" id="IPR011990">
    <property type="entry name" value="TPR-like_helical_dom_sf"/>
</dbReference>
<evidence type="ECO:0000313" key="9">
    <source>
        <dbReference type="EMBL" id="KIG12273.1"/>
    </source>
</evidence>
<reference evidence="9 10" key="1">
    <citation type="submission" date="2014-12" db="EMBL/GenBank/DDBJ databases">
        <title>Genome assembly of Enhygromyxa salina DSM 15201.</title>
        <authorList>
            <person name="Sharma G."/>
            <person name="Subramanian S."/>
        </authorList>
    </citation>
    <scope>NUCLEOTIDE SEQUENCE [LARGE SCALE GENOMIC DNA]</scope>
    <source>
        <strain evidence="9 10">DSM 15201</strain>
    </source>
</reference>
<keyword evidence="4 6" id="KW-0067">ATP-binding</keyword>
<dbReference type="GO" id="GO:0004674">
    <property type="term" value="F:protein serine/threonine kinase activity"/>
    <property type="evidence" value="ECO:0007669"/>
    <property type="project" value="TreeGrafter"/>
</dbReference>
<feature type="compositionally biased region" description="Low complexity" evidence="7">
    <location>
        <begin position="42"/>
        <end position="60"/>
    </location>
</feature>
<dbReference type="GO" id="GO:0005524">
    <property type="term" value="F:ATP binding"/>
    <property type="evidence" value="ECO:0007669"/>
    <property type="project" value="UniProtKB-UniRule"/>
</dbReference>
<evidence type="ECO:0000256" key="7">
    <source>
        <dbReference type="SAM" id="MobiDB-lite"/>
    </source>
</evidence>
<dbReference type="PANTHER" id="PTHR43289">
    <property type="entry name" value="MITOGEN-ACTIVATED PROTEIN KINASE KINASE KINASE 20-RELATED"/>
    <property type="match status" value="1"/>
</dbReference>
<protein>
    <submittedName>
        <fullName evidence="9">High-affnity carbon uptake protein Hat/HatR</fullName>
    </submittedName>
</protein>
<evidence type="ECO:0000256" key="4">
    <source>
        <dbReference type="ARBA" id="ARBA00022840"/>
    </source>
</evidence>
<dbReference type="SUPFAM" id="SSF56112">
    <property type="entry name" value="Protein kinase-like (PK-like)"/>
    <property type="match status" value="1"/>
</dbReference>
<evidence type="ECO:0000256" key="5">
    <source>
        <dbReference type="PROSITE-ProRule" id="PRU00339"/>
    </source>
</evidence>
<dbReference type="PROSITE" id="PS50005">
    <property type="entry name" value="TPR"/>
    <property type="match status" value="1"/>
</dbReference>
<sequence length="978" mass="103075">MTDDLTIEATSAGLAHEATGGTDDTQLADATGATICRDLNAPTGHAGTAGPPATRAGAPTQPDRLGRYVVLGVLGQGGMGVVYTAYDPQLDRKVAIKLLHSSASPRARDRLVREAQAMARLSHPNVVPVFDSGTVADQAYIVMDHVPGAPLSAWMQQPHGWREVVEVFIAAGRGLAYAHGHAIIHRDFKPDNVLVCDTEPRRVQVLDFGLAKSLDGGGAPTDQLSQLPAGPASGESDMADSLITAVVDPDEEDSVDMRLLGNSKLSVKLTRAGSVMGTPAYMSPEQHRGEAVGPSSDQFSFCVALYEGLWGRRPFAGDTLATIVHAVINQELLPPPSTSTVPSWLWPIISRGLSHDAAARWPSMDALLDALAVDPREGRRRRLVGGAALLVFAGAAAFGLTRTPEPVVDAPKCQGAQAALEQVWGESARAAITSGYAALDKPWAKPVGAEVERQLNAWGQRFTAGRTQACAATLIDAAQSAELMDLRMACYARKLDELAPVVTLIGAGDEALLGKGVELVSSLPKLETCDDAAGLRAVAAPPTDPERVAALARVREGLAAARTQGFAGQPEPALAQVEALRADAEAVDYPPLLAEFDLRHGLLLEANGKHDEAKTTLERAAISAIAARDDDVAGHALEQLTDLVGYTDSDYDGGMRWAKLAQALLDRTPSPSKRRRAELAEQIGMVEFAANHFDAAREQIQIALELGAELDGAEHPSLANPINVLGGIHLRTGEYEQAGALFGRALKITERAYGPTHPQAAFPLSNLALVHERLAQFDEAAQMFRRVIAILSAANGEGHPNVGLSKMNLGGILLLAKRPDEAGAELVSAIEILEQSVGADHQLVARALTMRGDQQRAIGEVDQAVVSYGRAIEIRVATLGGDHPDLALSKLGLGRAMLELGRVDEAVGLLESAVLLLETEDADPIDRGLARFALAQALDAAGMGERVGVLVDGARGDFAAGGVRAAGDLAELEAWVAD</sequence>
<dbReference type="PROSITE" id="PS00108">
    <property type="entry name" value="PROTEIN_KINASE_ST"/>
    <property type="match status" value="1"/>
</dbReference>
<keyword evidence="2 6" id="KW-0547">Nucleotide-binding</keyword>
<accession>A0A0C1ZML6</accession>
<evidence type="ECO:0000256" key="1">
    <source>
        <dbReference type="ARBA" id="ARBA00022679"/>
    </source>
</evidence>
<evidence type="ECO:0000256" key="6">
    <source>
        <dbReference type="PROSITE-ProRule" id="PRU10141"/>
    </source>
</evidence>
<dbReference type="AlphaFoldDB" id="A0A0C1ZML6"/>
<evidence type="ECO:0000256" key="3">
    <source>
        <dbReference type="ARBA" id="ARBA00022777"/>
    </source>
</evidence>
<dbReference type="InterPro" id="IPR000719">
    <property type="entry name" value="Prot_kinase_dom"/>
</dbReference>
<feature type="region of interest" description="Disordered" evidence="7">
    <location>
        <begin position="42"/>
        <end position="61"/>
    </location>
</feature>
<dbReference type="InterPro" id="IPR017441">
    <property type="entry name" value="Protein_kinase_ATP_BS"/>
</dbReference>
<feature type="domain" description="Protein kinase" evidence="8">
    <location>
        <begin position="68"/>
        <end position="372"/>
    </location>
</feature>
<dbReference type="InterPro" id="IPR011009">
    <property type="entry name" value="Kinase-like_dom_sf"/>
</dbReference>
<evidence type="ECO:0000313" key="10">
    <source>
        <dbReference type="Proteomes" id="UP000031599"/>
    </source>
</evidence>
<feature type="repeat" description="TPR" evidence="5">
    <location>
        <begin position="719"/>
        <end position="752"/>
    </location>
</feature>
<dbReference type="PANTHER" id="PTHR43289:SF6">
    <property type="entry name" value="SERINE_THREONINE-PROTEIN KINASE NEKL-3"/>
    <property type="match status" value="1"/>
</dbReference>
<dbReference type="SUPFAM" id="SSF48452">
    <property type="entry name" value="TPR-like"/>
    <property type="match status" value="2"/>
</dbReference>
<evidence type="ECO:0000259" key="8">
    <source>
        <dbReference type="PROSITE" id="PS50011"/>
    </source>
</evidence>
<name>A0A0C1ZML6_9BACT</name>
<keyword evidence="5" id="KW-0802">TPR repeat</keyword>